<proteinExistence type="predicted"/>
<sequence>MLCFVNVTGHEFTEEQLQFVANLNLQDLPRELQIRIKKTTRMGDNSHWCCRNDLDTTVNFTTITKTEMVFMKQSVQVKVGSQSCGFFGTSKCETYDIRYVEQPVYHITTQLIPNHNICEDRMLVCCNHFLMIAKTCMHKDDAKDMVDVLLKLQGAGLLGKKK</sequence>
<keyword evidence="2" id="KW-1185">Reference proteome</keyword>
<name>A0A8S3UXM8_MYTED</name>
<gene>
    <name evidence="1" type="ORF">MEDL_62031</name>
</gene>
<dbReference type="Proteomes" id="UP000683360">
    <property type="component" value="Unassembled WGS sequence"/>
</dbReference>
<evidence type="ECO:0000313" key="2">
    <source>
        <dbReference type="Proteomes" id="UP000683360"/>
    </source>
</evidence>
<accession>A0A8S3UXM8</accession>
<dbReference type="EMBL" id="CAJPWZ010003048">
    <property type="protein sequence ID" value="CAG2250310.1"/>
    <property type="molecule type" value="Genomic_DNA"/>
</dbReference>
<comment type="caution">
    <text evidence="1">The sequence shown here is derived from an EMBL/GenBank/DDBJ whole genome shotgun (WGS) entry which is preliminary data.</text>
</comment>
<evidence type="ECO:0000313" key="1">
    <source>
        <dbReference type="EMBL" id="CAG2250310.1"/>
    </source>
</evidence>
<dbReference type="OrthoDB" id="9975888at2759"/>
<dbReference type="AlphaFoldDB" id="A0A8S3UXM8"/>
<organism evidence="1 2">
    <name type="scientific">Mytilus edulis</name>
    <name type="common">Blue mussel</name>
    <dbReference type="NCBI Taxonomy" id="6550"/>
    <lineage>
        <taxon>Eukaryota</taxon>
        <taxon>Metazoa</taxon>
        <taxon>Spiralia</taxon>
        <taxon>Lophotrochozoa</taxon>
        <taxon>Mollusca</taxon>
        <taxon>Bivalvia</taxon>
        <taxon>Autobranchia</taxon>
        <taxon>Pteriomorphia</taxon>
        <taxon>Mytilida</taxon>
        <taxon>Mytiloidea</taxon>
        <taxon>Mytilidae</taxon>
        <taxon>Mytilinae</taxon>
        <taxon>Mytilus</taxon>
    </lineage>
</organism>
<protein>
    <submittedName>
        <fullName evidence="1">Uncharacterized protein</fullName>
    </submittedName>
</protein>
<reference evidence="1" key="1">
    <citation type="submission" date="2021-03" db="EMBL/GenBank/DDBJ databases">
        <authorList>
            <person name="Bekaert M."/>
        </authorList>
    </citation>
    <scope>NUCLEOTIDE SEQUENCE</scope>
</reference>